<accession>A0A941CVW1</accession>
<dbReference type="Proteomes" id="UP000675431">
    <property type="component" value="Unassembled WGS sequence"/>
</dbReference>
<gene>
    <name evidence="3" type="ORF">KC820_08065</name>
</gene>
<keyword evidence="1" id="KW-0472">Membrane</keyword>
<evidence type="ECO:0000313" key="4">
    <source>
        <dbReference type="Proteomes" id="UP000675431"/>
    </source>
</evidence>
<name>A0A941CVW1_9BACI</name>
<dbReference type="AlphaFoldDB" id="A0A941CVW1"/>
<evidence type="ECO:0000256" key="1">
    <source>
        <dbReference type="SAM" id="Phobius"/>
    </source>
</evidence>
<feature type="transmembrane region" description="Helical" evidence="1">
    <location>
        <begin position="31"/>
        <end position="51"/>
    </location>
</feature>
<keyword evidence="4" id="KW-1185">Reference proteome</keyword>
<feature type="transmembrane region" description="Helical" evidence="1">
    <location>
        <begin position="7"/>
        <end position="25"/>
    </location>
</feature>
<evidence type="ECO:0000313" key="3">
    <source>
        <dbReference type="EMBL" id="MBR7554106.1"/>
    </source>
</evidence>
<protein>
    <recommendedName>
        <fullName evidence="2">Tubby C-terminal domain-containing protein</fullName>
    </recommendedName>
</protein>
<comment type="caution">
    <text evidence="3">The sequence shown here is derived from an EMBL/GenBank/DDBJ whole genome shotgun (WGS) entry which is preliminary data.</text>
</comment>
<dbReference type="EMBL" id="JAGSIE010000023">
    <property type="protein sequence ID" value="MBR7554106.1"/>
    <property type="molecule type" value="Genomic_DNA"/>
</dbReference>
<sequence length="242" mass="28442">MYVIVGYLISLFVAGMIGLSLRFIILDNFELYQLAILLVFPVVAVLLYFFLRNQTRRDQAFQPFNSEGKWMFRLGNAITPNWKPIYAHQQCKGNFRRIYRSPWKMFIADIMRSTGRWYLNLEAKMENGDHFAFVNQEENKLWGNDQWILQKNGEAIGRVQTDLSMKNASKLKGLIEAIIEGKQYKFQTYGVSNTVELYADDRLIGRGCREKGYQFTYQPTVEEADHVYLMLTFILVTFYFHT</sequence>
<dbReference type="InterPro" id="IPR056944">
    <property type="entry name" value="Tubby_C-like"/>
</dbReference>
<organism evidence="3 4">
    <name type="scientific">Allobacillus saliphilus</name>
    <dbReference type="NCBI Taxonomy" id="2912308"/>
    <lineage>
        <taxon>Bacteria</taxon>
        <taxon>Bacillati</taxon>
        <taxon>Bacillota</taxon>
        <taxon>Bacilli</taxon>
        <taxon>Bacillales</taxon>
        <taxon>Bacillaceae</taxon>
        <taxon>Allobacillus</taxon>
    </lineage>
</organism>
<dbReference type="Pfam" id="PF23728">
    <property type="entry name" value="Tubby_C_like"/>
    <property type="match status" value="1"/>
</dbReference>
<dbReference type="RefSeq" id="WP_212370147.1">
    <property type="nucleotide sequence ID" value="NZ_JAGSIE010000023.1"/>
</dbReference>
<keyword evidence="1" id="KW-0812">Transmembrane</keyword>
<evidence type="ECO:0000259" key="2">
    <source>
        <dbReference type="Pfam" id="PF23728"/>
    </source>
</evidence>
<keyword evidence="1" id="KW-1133">Transmembrane helix</keyword>
<proteinExistence type="predicted"/>
<feature type="domain" description="Tubby C-terminal" evidence="2">
    <location>
        <begin position="85"/>
        <end position="235"/>
    </location>
</feature>
<reference evidence="3 4" key="1">
    <citation type="submission" date="2021-04" db="EMBL/GenBank/DDBJ databases">
        <title>Allobacillus sp. nov. SKP8-2 isolated from shrimp paste.</title>
        <authorList>
            <person name="Tanasupawat S."/>
            <person name="Yiamsombat S."/>
            <person name="Kanchanasin P."/>
            <person name="Kuncharoen N."/>
        </authorList>
    </citation>
    <scope>NUCLEOTIDE SEQUENCE [LARGE SCALE GENOMIC DNA]</scope>
    <source>
        <strain evidence="3 4">SKP8-2</strain>
    </source>
</reference>